<dbReference type="EMBL" id="JAKJXP020000002">
    <property type="protein sequence ID" value="KAK7757467.1"/>
    <property type="molecule type" value="Genomic_DNA"/>
</dbReference>
<dbReference type="SUPFAM" id="SSF56112">
    <property type="entry name" value="Protein kinase-like (PK-like)"/>
    <property type="match status" value="1"/>
</dbReference>
<sequence>MATPPAPGSFVQLGGGNSRRRGVNAVIEELRVHFSSQPRFTFEGLLGRGAYGLTCRVVENLGGNAHRKLAVKRAADAAHHADLRNEMRYLRVSVVMVGIKGGPFPEHAFAPVLKFIDFGMAKEGAIGLSENLRKAAMVMMTLITRQANWSQRRVVYQGIDTSAAEILPAPLGHFGTRYATLDAELRDLLARCLAWQVRDRPSLAAMLRAAEAGARKGAAAYGQGSPRETDPFIAAVLRRMIYDGETEPGDASFDQVVFGQINRANAAIQRDDG</sequence>
<accession>A0AAN9V1R5</accession>
<name>A0AAN9V1R5_9PEZI</name>
<gene>
    <name evidence="1" type="ORF">SLS62_000482</name>
</gene>
<organism evidence="1 2">
    <name type="scientific">Diatrype stigma</name>
    <dbReference type="NCBI Taxonomy" id="117547"/>
    <lineage>
        <taxon>Eukaryota</taxon>
        <taxon>Fungi</taxon>
        <taxon>Dikarya</taxon>
        <taxon>Ascomycota</taxon>
        <taxon>Pezizomycotina</taxon>
        <taxon>Sordariomycetes</taxon>
        <taxon>Xylariomycetidae</taxon>
        <taxon>Xylariales</taxon>
        <taxon>Diatrypaceae</taxon>
        <taxon>Diatrype</taxon>
    </lineage>
</organism>
<keyword evidence="2" id="KW-1185">Reference proteome</keyword>
<evidence type="ECO:0008006" key="3">
    <source>
        <dbReference type="Google" id="ProtNLM"/>
    </source>
</evidence>
<proteinExistence type="predicted"/>
<dbReference type="Proteomes" id="UP001320420">
    <property type="component" value="Unassembled WGS sequence"/>
</dbReference>
<dbReference type="AlphaFoldDB" id="A0AAN9V1R5"/>
<evidence type="ECO:0000313" key="1">
    <source>
        <dbReference type="EMBL" id="KAK7757467.1"/>
    </source>
</evidence>
<protein>
    <recommendedName>
        <fullName evidence="3">Protein kinase domain-containing protein</fullName>
    </recommendedName>
</protein>
<evidence type="ECO:0000313" key="2">
    <source>
        <dbReference type="Proteomes" id="UP001320420"/>
    </source>
</evidence>
<comment type="caution">
    <text evidence="1">The sequence shown here is derived from an EMBL/GenBank/DDBJ whole genome shotgun (WGS) entry which is preliminary data.</text>
</comment>
<dbReference type="InterPro" id="IPR011009">
    <property type="entry name" value="Kinase-like_dom_sf"/>
</dbReference>
<reference evidence="1 2" key="1">
    <citation type="submission" date="2024-02" db="EMBL/GenBank/DDBJ databases">
        <title>De novo assembly and annotation of 12 fungi associated with fruit tree decline syndrome in Ontario, Canada.</title>
        <authorList>
            <person name="Sulman M."/>
            <person name="Ellouze W."/>
            <person name="Ilyukhin E."/>
        </authorList>
    </citation>
    <scope>NUCLEOTIDE SEQUENCE [LARGE SCALE GENOMIC DNA]</scope>
    <source>
        <strain evidence="1 2">M11/M66-122</strain>
    </source>
</reference>